<accession>A0ABT6XDR9</accession>
<evidence type="ECO:0000313" key="5">
    <source>
        <dbReference type="Proteomes" id="UP001321580"/>
    </source>
</evidence>
<name>A0ABT6XDR9_9GAMM</name>
<dbReference type="CDD" id="cd04301">
    <property type="entry name" value="NAT_SF"/>
    <property type="match status" value="1"/>
</dbReference>
<dbReference type="InterPro" id="IPR000182">
    <property type="entry name" value="GNAT_dom"/>
</dbReference>
<dbReference type="Pfam" id="PF00583">
    <property type="entry name" value="Acetyltransf_1"/>
    <property type="match status" value="1"/>
</dbReference>
<dbReference type="SUPFAM" id="SSF55729">
    <property type="entry name" value="Acyl-CoA N-acyltransferases (Nat)"/>
    <property type="match status" value="1"/>
</dbReference>
<dbReference type="PANTHER" id="PTHR43877:SF2">
    <property type="entry name" value="AMINOALKYLPHOSPHONATE N-ACETYLTRANSFERASE-RELATED"/>
    <property type="match status" value="1"/>
</dbReference>
<keyword evidence="1" id="KW-0808">Transferase</keyword>
<protein>
    <submittedName>
        <fullName evidence="4">GNAT family N-acetyltransferase</fullName>
    </submittedName>
</protein>
<dbReference type="PROSITE" id="PS51186">
    <property type="entry name" value="GNAT"/>
    <property type="match status" value="1"/>
</dbReference>
<evidence type="ECO:0000256" key="1">
    <source>
        <dbReference type="ARBA" id="ARBA00022679"/>
    </source>
</evidence>
<dbReference type="Proteomes" id="UP001321580">
    <property type="component" value="Unassembled WGS sequence"/>
</dbReference>
<dbReference type="InterPro" id="IPR050832">
    <property type="entry name" value="Bact_Acetyltransf"/>
</dbReference>
<dbReference type="InterPro" id="IPR016181">
    <property type="entry name" value="Acyl_CoA_acyltransferase"/>
</dbReference>
<evidence type="ECO:0000256" key="2">
    <source>
        <dbReference type="ARBA" id="ARBA00023315"/>
    </source>
</evidence>
<reference evidence="4 5" key="1">
    <citation type="submission" date="2023-05" db="EMBL/GenBank/DDBJ databases">
        <title>Lysobacter sp. strain LF1 Genome sequencing and assembly.</title>
        <authorList>
            <person name="Jung Y."/>
        </authorList>
    </citation>
    <scope>NUCLEOTIDE SEQUENCE [LARGE SCALE GENOMIC DNA]</scope>
    <source>
        <strain evidence="4 5">LF1</strain>
    </source>
</reference>
<evidence type="ECO:0000259" key="3">
    <source>
        <dbReference type="PROSITE" id="PS51186"/>
    </source>
</evidence>
<organism evidence="4 5">
    <name type="scientific">Lysobacter stagni</name>
    <dbReference type="NCBI Taxonomy" id="3045172"/>
    <lineage>
        <taxon>Bacteria</taxon>
        <taxon>Pseudomonadati</taxon>
        <taxon>Pseudomonadota</taxon>
        <taxon>Gammaproteobacteria</taxon>
        <taxon>Lysobacterales</taxon>
        <taxon>Lysobacteraceae</taxon>
        <taxon>Lysobacter</taxon>
    </lineage>
</organism>
<dbReference type="Gene3D" id="3.40.630.30">
    <property type="match status" value="1"/>
</dbReference>
<gene>
    <name evidence="4" type="ORF">QLQ15_05070</name>
</gene>
<proteinExistence type="predicted"/>
<dbReference type="PANTHER" id="PTHR43877">
    <property type="entry name" value="AMINOALKYLPHOSPHONATE N-ACETYLTRANSFERASE-RELATED-RELATED"/>
    <property type="match status" value="1"/>
</dbReference>
<comment type="caution">
    <text evidence="4">The sequence shown here is derived from an EMBL/GenBank/DDBJ whole genome shotgun (WGS) entry which is preliminary data.</text>
</comment>
<evidence type="ECO:0000313" key="4">
    <source>
        <dbReference type="EMBL" id="MDI9238282.1"/>
    </source>
</evidence>
<dbReference type="EMBL" id="JASGBI010000001">
    <property type="protein sequence ID" value="MDI9238282.1"/>
    <property type="molecule type" value="Genomic_DNA"/>
</dbReference>
<keyword evidence="5" id="KW-1185">Reference proteome</keyword>
<keyword evidence="2" id="KW-0012">Acyltransferase</keyword>
<feature type="domain" description="N-acetyltransferase" evidence="3">
    <location>
        <begin position="15"/>
        <end position="156"/>
    </location>
</feature>
<dbReference type="RefSeq" id="WP_283211755.1">
    <property type="nucleotide sequence ID" value="NZ_JASGBI010000001.1"/>
</dbReference>
<sequence>MKAPDGVGDAVSTSATLRRARQDDAAQLARLSAQLGYPQDEAAFASRLRRLLISADHPVVVATDDDRTLLGFIALERRLMLETGERVEIVGLVVDDAARRRGIGQALVRAAEDWARAIGVPEMMVRSNVVRAESHPFYEDAGFERAKTQHVYRKRL</sequence>